<feature type="compositionally biased region" description="Basic and acidic residues" evidence="1">
    <location>
        <begin position="888"/>
        <end position="899"/>
    </location>
</feature>
<feature type="region of interest" description="Disordered" evidence="1">
    <location>
        <begin position="705"/>
        <end position="724"/>
    </location>
</feature>
<feature type="compositionally biased region" description="Acidic residues" evidence="1">
    <location>
        <begin position="567"/>
        <end position="595"/>
    </location>
</feature>
<dbReference type="EMBL" id="BQNB010017674">
    <property type="protein sequence ID" value="GJT65959.1"/>
    <property type="molecule type" value="Genomic_DNA"/>
</dbReference>
<proteinExistence type="predicted"/>
<feature type="compositionally biased region" description="Basic and acidic residues" evidence="1">
    <location>
        <begin position="259"/>
        <end position="271"/>
    </location>
</feature>
<feature type="compositionally biased region" description="Basic residues" evidence="1">
    <location>
        <begin position="914"/>
        <end position="924"/>
    </location>
</feature>
<feature type="compositionally biased region" description="Acidic residues" evidence="1">
    <location>
        <begin position="281"/>
        <end position="297"/>
    </location>
</feature>
<keyword evidence="3" id="KW-1185">Reference proteome</keyword>
<feature type="region of interest" description="Disordered" evidence="1">
    <location>
        <begin position="875"/>
        <end position="924"/>
    </location>
</feature>
<feature type="region of interest" description="Disordered" evidence="1">
    <location>
        <begin position="175"/>
        <end position="211"/>
    </location>
</feature>
<name>A0ABQ5FSJ9_9ASTR</name>
<evidence type="ECO:0008006" key="4">
    <source>
        <dbReference type="Google" id="ProtNLM"/>
    </source>
</evidence>
<feature type="compositionally biased region" description="Basic and acidic residues" evidence="1">
    <location>
        <begin position="184"/>
        <end position="211"/>
    </location>
</feature>
<evidence type="ECO:0000313" key="3">
    <source>
        <dbReference type="Proteomes" id="UP001151760"/>
    </source>
</evidence>
<gene>
    <name evidence="2" type="ORF">Tco_1017439</name>
</gene>
<reference evidence="2" key="2">
    <citation type="submission" date="2022-01" db="EMBL/GenBank/DDBJ databases">
        <authorList>
            <person name="Yamashiro T."/>
            <person name="Shiraishi A."/>
            <person name="Satake H."/>
            <person name="Nakayama K."/>
        </authorList>
    </citation>
    <scope>NUCLEOTIDE SEQUENCE</scope>
</reference>
<dbReference type="Proteomes" id="UP001151760">
    <property type="component" value="Unassembled WGS sequence"/>
</dbReference>
<reference evidence="2" key="1">
    <citation type="journal article" date="2022" name="Int. J. Mol. Sci.">
        <title>Draft Genome of Tanacetum Coccineum: Genomic Comparison of Closely Related Tanacetum-Family Plants.</title>
        <authorList>
            <person name="Yamashiro T."/>
            <person name="Shiraishi A."/>
            <person name="Nakayama K."/>
            <person name="Satake H."/>
        </authorList>
    </citation>
    <scope>NUCLEOTIDE SEQUENCE</scope>
</reference>
<evidence type="ECO:0000313" key="2">
    <source>
        <dbReference type="EMBL" id="GJT65959.1"/>
    </source>
</evidence>
<protein>
    <recommendedName>
        <fullName evidence="4">Ulp1 protease family, C-terminal catalytic domain-containing protein</fullName>
    </recommendedName>
</protein>
<comment type="caution">
    <text evidence="2">The sequence shown here is derived from an EMBL/GenBank/DDBJ whole genome shotgun (WGS) entry which is preliminary data.</text>
</comment>
<feature type="compositionally biased region" description="Polar residues" evidence="1">
    <location>
        <begin position="900"/>
        <end position="911"/>
    </location>
</feature>
<evidence type="ECO:0000256" key="1">
    <source>
        <dbReference type="SAM" id="MobiDB-lite"/>
    </source>
</evidence>
<organism evidence="2 3">
    <name type="scientific">Tanacetum coccineum</name>
    <dbReference type="NCBI Taxonomy" id="301880"/>
    <lineage>
        <taxon>Eukaryota</taxon>
        <taxon>Viridiplantae</taxon>
        <taxon>Streptophyta</taxon>
        <taxon>Embryophyta</taxon>
        <taxon>Tracheophyta</taxon>
        <taxon>Spermatophyta</taxon>
        <taxon>Magnoliopsida</taxon>
        <taxon>eudicotyledons</taxon>
        <taxon>Gunneridae</taxon>
        <taxon>Pentapetalae</taxon>
        <taxon>asterids</taxon>
        <taxon>campanulids</taxon>
        <taxon>Asterales</taxon>
        <taxon>Asteraceae</taxon>
        <taxon>Asteroideae</taxon>
        <taxon>Anthemideae</taxon>
        <taxon>Anthemidinae</taxon>
        <taxon>Tanacetum</taxon>
    </lineage>
</organism>
<accession>A0ABQ5FSJ9</accession>
<feature type="region of interest" description="Disordered" evidence="1">
    <location>
        <begin position="564"/>
        <end position="644"/>
    </location>
</feature>
<feature type="region of interest" description="Disordered" evidence="1">
    <location>
        <begin position="259"/>
        <end position="299"/>
    </location>
</feature>
<sequence length="924" mass="103880">MITSTEHGVKVLNPQSVSEFNPTTGVQVLNKVSVDKDNVDVDKAPVVVYKPTKVKDKAPVKKPTAVMEKPTAVVVKDLTVVVNEKASVKDNDKAPVKKPAAVVEKSAAVVVKDPAVVVNEMASVQVLNKALTVMANDSAELDKYKDKEKEKAPDVVNYKASAALKINAADVKEKSVGNGKKSTVGKDKASSDIPKDKPKNNTPDVVKEGSKPNRKQKFILIVQALSQVLVLRSLKQKFKPEVKSKADVRVLRSKETPVKRKRILSKEDDRKKKGKGKSKEEDFDSELETDEVDSSSDEVDRKRKKLKIKAALKRKRNCSDSLSIDEENIKRLLNKMKKKVKKEESDEEIVPKKELRVDMLNFLSEIGFSSLHNVTIDKIPSKLGRFVVANFNEKTYKLSSDSGDKIELVVAQEIDFLFKVNFLTLFTNMMGMSDGLKGQICLDVVRRLREDCVISDIDWCGYIYDCLQYSKLPLGTNHYLGPLTFLVELELKDNVLGLLELHGEWTEAEDLLKKSEEKLSLIYAEKVMLEEYLRKASLEYLCDGKFLDLQEKYVQLFKDPISFNDDGNGDNDGDDDANDGDGNGDDEDGNLDDDGEGHKDPSGSNPSFGFSKISLDDFGNGSGKSPNNQVVEKESVDPTVKGTVVEGKPAEEYEIMSTPENYTQWLERNAYLVGEIIDSITDEYLYGDLFCENLGRMEVLNQGPLTPERMPTHASNVSPNPKKRVVKPSSYMLSPYMNKKTKVVPKITRLEFILGNSLFAMQGNKMESFSNQVKAQFKGNEGDLALEGYTCLTKTTAMTILDNRAPTYDSKYKQVGDLLKRLFARHLKLYGHNRHSKVGKLKQTIPTLKWRTKGNFQYYGVFTMLYMEAFKGNDNEDKRKQKRAKTRQRNEEDKTRVKNEASNQSRISLIQQGKKAKKKVKDQC</sequence>